<evidence type="ECO:0000313" key="2">
    <source>
        <dbReference type="EMBL" id="OJI97621.1"/>
    </source>
</evidence>
<evidence type="ECO:0000259" key="1">
    <source>
        <dbReference type="Pfam" id="PF20150"/>
    </source>
</evidence>
<evidence type="ECO:0000313" key="3">
    <source>
        <dbReference type="Proteomes" id="UP000184073"/>
    </source>
</evidence>
<dbReference type="GeneID" id="63731493"/>
<dbReference type="Pfam" id="PF20150">
    <property type="entry name" value="2EXR"/>
    <property type="match status" value="1"/>
</dbReference>
<protein>
    <recommendedName>
        <fullName evidence="1">2EXR domain-containing protein</fullName>
    </recommendedName>
</protein>
<dbReference type="AlphaFoldDB" id="A0A1L9P7Y1"/>
<dbReference type="Proteomes" id="UP000184073">
    <property type="component" value="Unassembled WGS sequence"/>
</dbReference>
<dbReference type="EMBL" id="KV878125">
    <property type="protein sequence ID" value="OJI97621.1"/>
    <property type="molecule type" value="Genomic_DNA"/>
</dbReference>
<dbReference type="VEuPathDB" id="FungiDB:ASPVEDRAFT_68355"/>
<sequence length="368" mass="41389">MQTFPRFMDLPPELRLQIWQDARPKPAIHAFDLCIPACAPSHPKESIESFKLARHKSDIAGQIFLDQPIVSRPKTLLPVDTDADTKNQQSSYCSIESALPFDPSAYLVTDSIQQSCLEADWALELPPSSPNRTNTTAFNSVHLPAQGRDKRIWYDNRTEVLLLRFGVLFPSESDILVHNLTTNHYYYTGVLNSNLSNVMEHKWSPQFASTLKNARRLAFDATEITSDCAVLGPPASHLLSRLVKQLSLFLRRDLECLYIVDHCIGRCGKCGKGGLDIGKIAVRTKDGLSKKLNFSEGERSPDVFHGNGVTYREVFALEELGWNEGTTAFLIARTFAETIRKVQKEGYELQKPCFQGVRVLACQEWQSS</sequence>
<organism evidence="2 3">
    <name type="scientific">Aspergillus versicolor CBS 583.65</name>
    <dbReference type="NCBI Taxonomy" id="1036611"/>
    <lineage>
        <taxon>Eukaryota</taxon>
        <taxon>Fungi</taxon>
        <taxon>Dikarya</taxon>
        <taxon>Ascomycota</taxon>
        <taxon>Pezizomycotina</taxon>
        <taxon>Eurotiomycetes</taxon>
        <taxon>Eurotiomycetidae</taxon>
        <taxon>Eurotiales</taxon>
        <taxon>Aspergillaceae</taxon>
        <taxon>Aspergillus</taxon>
        <taxon>Aspergillus subgen. Nidulantes</taxon>
    </lineage>
</organism>
<accession>A0A1L9P7Y1</accession>
<dbReference type="InterPro" id="IPR045518">
    <property type="entry name" value="2EXR"/>
</dbReference>
<keyword evidence="3" id="KW-1185">Reference proteome</keyword>
<reference evidence="3" key="1">
    <citation type="journal article" date="2017" name="Genome Biol.">
        <title>Comparative genomics reveals high biological diversity and specific adaptations in the industrially and medically important fungal genus Aspergillus.</title>
        <authorList>
            <person name="de Vries R.P."/>
            <person name="Riley R."/>
            <person name="Wiebenga A."/>
            <person name="Aguilar-Osorio G."/>
            <person name="Amillis S."/>
            <person name="Uchima C.A."/>
            <person name="Anderluh G."/>
            <person name="Asadollahi M."/>
            <person name="Askin M."/>
            <person name="Barry K."/>
            <person name="Battaglia E."/>
            <person name="Bayram O."/>
            <person name="Benocci T."/>
            <person name="Braus-Stromeyer S.A."/>
            <person name="Caldana C."/>
            <person name="Canovas D."/>
            <person name="Cerqueira G.C."/>
            <person name="Chen F."/>
            <person name="Chen W."/>
            <person name="Choi C."/>
            <person name="Clum A."/>
            <person name="Dos Santos R.A."/>
            <person name="Damasio A.R."/>
            <person name="Diallinas G."/>
            <person name="Emri T."/>
            <person name="Fekete E."/>
            <person name="Flipphi M."/>
            <person name="Freyberg S."/>
            <person name="Gallo A."/>
            <person name="Gournas C."/>
            <person name="Habgood R."/>
            <person name="Hainaut M."/>
            <person name="Harispe M.L."/>
            <person name="Henrissat B."/>
            <person name="Hilden K.S."/>
            <person name="Hope R."/>
            <person name="Hossain A."/>
            <person name="Karabika E."/>
            <person name="Karaffa L."/>
            <person name="Karanyi Z."/>
            <person name="Krasevec N."/>
            <person name="Kuo A."/>
            <person name="Kusch H."/>
            <person name="LaButti K."/>
            <person name="Lagendijk E.L."/>
            <person name="Lapidus A."/>
            <person name="Levasseur A."/>
            <person name="Lindquist E."/>
            <person name="Lipzen A."/>
            <person name="Logrieco A.F."/>
            <person name="MacCabe A."/>
            <person name="Maekelae M.R."/>
            <person name="Malavazi I."/>
            <person name="Melin P."/>
            <person name="Meyer V."/>
            <person name="Mielnichuk N."/>
            <person name="Miskei M."/>
            <person name="Molnar A.P."/>
            <person name="Mule G."/>
            <person name="Ngan C.Y."/>
            <person name="Orejas M."/>
            <person name="Orosz E."/>
            <person name="Ouedraogo J.P."/>
            <person name="Overkamp K.M."/>
            <person name="Park H.-S."/>
            <person name="Perrone G."/>
            <person name="Piumi F."/>
            <person name="Punt P.J."/>
            <person name="Ram A.F."/>
            <person name="Ramon A."/>
            <person name="Rauscher S."/>
            <person name="Record E."/>
            <person name="Riano-Pachon D.M."/>
            <person name="Robert V."/>
            <person name="Roehrig J."/>
            <person name="Ruller R."/>
            <person name="Salamov A."/>
            <person name="Salih N.S."/>
            <person name="Samson R.A."/>
            <person name="Sandor E."/>
            <person name="Sanguinetti M."/>
            <person name="Schuetze T."/>
            <person name="Sepcic K."/>
            <person name="Shelest E."/>
            <person name="Sherlock G."/>
            <person name="Sophianopoulou V."/>
            <person name="Squina F.M."/>
            <person name="Sun H."/>
            <person name="Susca A."/>
            <person name="Todd R.B."/>
            <person name="Tsang A."/>
            <person name="Unkles S.E."/>
            <person name="van de Wiele N."/>
            <person name="van Rossen-Uffink D."/>
            <person name="Oliveira J.V."/>
            <person name="Vesth T.C."/>
            <person name="Visser J."/>
            <person name="Yu J.-H."/>
            <person name="Zhou M."/>
            <person name="Andersen M.R."/>
            <person name="Archer D.B."/>
            <person name="Baker S.E."/>
            <person name="Benoit I."/>
            <person name="Brakhage A.A."/>
            <person name="Braus G.H."/>
            <person name="Fischer R."/>
            <person name="Frisvad J.C."/>
            <person name="Goldman G.H."/>
            <person name="Houbraken J."/>
            <person name="Oakley B."/>
            <person name="Pocsi I."/>
            <person name="Scazzocchio C."/>
            <person name="Seiboth B."/>
            <person name="vanKuyk P.A."/>
            <person name="Wortman J."/>
            <person name="Dyer P.S."/>
            <person name="Grigoriev I.V."/>
        </authorList>
    </citation>
    <scope>NUCLEOTIDE SEQUENCE [LARGE SCALE GENOMIC DNA]</scope>
    <source>
        <strain evidence="3">CBS 583.65</strain>
    </source>
</reference>
<gene>
    <name evidence="2" type="ORF">ASPVEDRAFT_68355</name>
</gene>
<proteinExistence type="predicted"/>
<name>A0A1L9P7Y1_ASPVE</name>
<dbReference type="RefSeq" id="XP_040663384.1">
    <property type="nucleotide sequence ID" value="XM_040815982.1"/>
</dbReference>
<dbReference type="OrthoDB" id="5242916at2759"/>
<feature type="domain" description="2EXR" evidence="1">
    <location>
        <begin position="4"/>
        <end position="48"/>
    </location>
</feature>